<proteinExistence type="inferred from homology"/>
<sequence length="180" mass="20860">MRPLTEEETRTFFEKLSKYIGDNIKLLLDRPDGSYCFRLHKDRVYYVREELMKRAESFARPNLISFGTCFGKFTKSKKFRLHVTALDYMAPYAKYKIWLKSSAEQQFLYGHHVMKSGLGRITENTPQYQGVIVYSMGDVPLGFGVAAKSTQECRHTDPMTLVCFHQADIGEYIRSEADLT</sequence>
<evidence type="ECO:0000256" key="1">
    <source>
        <dbReference type="ARBA" id="ARBA00004087"/>
    </source>
</evidence>
<dbReference type="Proteomes" id="UP000828390">
    <property type="component" value="Unassembled WGS sequence"/>
</dbReference>
<evidence type="ECO:0000313" key="10">
    <source>
        <dbReference type="EMBL" id="KAH3790139.1"/>
    </source>
</evidence>
<dbReference type="InterPro" id="IPR055359">
    <property type="entry name" value="Nip7_N_euk"/>
</dbReference>
<dbReference type="InterPro" id="IPR036974">
    <property type="entry name" value="PUA_sf"/>
</dbReference>
<dbReference type="SMART" id="SM00359">
    <property type="entry name" value="PUA"/>
    <property type="match status" value="1"/>
</dbReference>
<dbReference type="AlphaFoldDB" id="A0A9D4F2J1"/>
<dbReference type="PROSITE" id="PS50890">
    <property type="entry name" value="PUA"/>
    <property type="match status" value="1"/>
</dbReference>
<evidence type="ECO:0000256" key="4">
    <source>
        <dbReference type="ARBA" id="ARBA00018162"/>
    </source>
</evidence>
<evidence type="ECO:0000256" key="5">
    <source>
        <dbReference type="ARBA" id="ARBA00022517"/>
    </source>
</evidence>
<name>A0A9D4F2J1_DREPO</name>
<keyword evidence="7 8" id="KW-0539">Nucleus</keyword>
<evidence type="ECO:0000256" key="7">
    <source>
        <dbReference type="ARBA" id="ARBA00023242"/>
    </source>
</evidence>
<dbReference type="SUPFAM" id="SSF88697">
    <property type="entry name" value="PUA domain-like"/>
    <property type="match status" value="1"/>
</dbReference>
<dbReference type="InterPro" id="IPR040598">
    <property type="entry name" value="NIP7_N"/>
</dbReference>
<dbReference type="EMBL" id="JAIWYP010000008">
    <property type="protein sequence ID" value="KAH3790139.1"/>
    <property type="molecule type" value="Genomic_DNA"/>
</dbReference>
<dbReference type="Pfam" id="PF03657">
    <property type="entry name" value="UPF0113"/>
    <property type="match status" value="1"/>
</dbReference>
<dbReference type="CDD" id="cd21151">
    <property type="entry name" value="PUA_Nip7-like"/>
    <property type="match status" value="1"/>
</dbReference>
<dbReference type="SUPFAM" id="SSF88802">
    <property type="entry name" value="Pre-PUA domain"/>
    <property type="match status" value="1"/>
</dbReference>
<reference evidence="10" key="1">
    <citation type="journal article" date="2019" name="bioRxiv">
        <title>The Genome of the Zebra Mussel, Dreissena polymorpha: A Resource for Invasive Species Research.</title>
        <authorList>
            <person name="McCartney M.A."/>
            <person name="Auch B."/>
            <person name="Kono T."/>
            <person name="Mallez S."/>
            <person name="Zhang Y."/>
            <person name="Obille A."/>
            <person name="Becker A."/>
            <person name="Abrahante J.E."/>
            <person name="Garbe J."/>
            <person name="Badalamenti J.P."/>
            <person name="Herman A."/>
            <person name="Mangelson H."/>
            <person name="Liachko I."/>
            <person name="Sullivan S."/>
            <person name="Sone E.D."/>
            <person name="Koren S."/>
            <person name="Silverstein K.A.T."/>
            <person name="Beckman K.B."/>
            <person name="Gohl D.M."/>
        </authorList>
    </citation>
    <scope>NUCLEOTIDE SEQUENCE</scope>
    <source>
        <strain evidence="10">Duluth1</strain>
        <tissue evidence="10">Whole animal</tissue>
    </source>
</reference>
<evidence type="ECO:0000256" key="2">
    <source>
        <dbReference type="ARBA" id="ARBA00004604"/>
    </source>
</evidence>
<dbReference type="PANTHER" id="PTHR23415">
    <property type="entry name" value="CYCLIN-DEPENDENT KINASES REGULATORY SUBUNIT/60S RIBOSOME SUBUNIT BIOGENESIS PROTEIN NIP7"/>
    <property type="match status" value="1"/>
</dbReference>
<dbReference type="GO" id="GO:0042255">
    <property type="term" value="P:ribosome assembly"/>
    <property type="evidence" value="ECO:0007669"/>
    <property type="project" value="InterPro"/>
</dbReference>
<comment type="function">
    <text evidence="1 8">Required for proper 34S pre-rRNA processing and 60S ribosome subunit assembly.</text>
</comment>
<evidence type="ECO:0000256" key="6">
    <source>
        <dbReference type="ARBA" id="ARBA00022884"/>
    </source>
</evidence>
<dbReference type="Pfam" id="PF17833">
    <property type="entry name" value="pre-PUA_NIP7"/>
    <property type="match status" value="1"/>
</dbReference>
<dbReference type="GO" id="GO:0005730">
    <property type="term" value="C:nucleolus"/>
    <property type="evidence" value="ECO:0007669"/>
    <property type="project" value="UniProtKB-SubCell"/>
</dbReference>
<dbReference type="OrthoDB" id="27490at2759"/>
<organism evidence="10 11">
    <name type="scientific">Dreissena polymorpha</name>
    <name type="common">Zebra mussel</name>
    <name type="synonym">Mytilus polymorpha</name>
    <dbReference type="NCBI Taxonomy" id="45954"/>
    <lineage>
        <taxon>Eukaryota</taxon>
        <taxon>Metazoa</taxon>
        <taxon>Spiralia</taxon>
        <taxon>Lophotrochozoa</taxon>
        <taxon>Mollusca</taxon>
        <taxon>Bivalvia</taxon>
        <taxon>Autobranchia</taxon>
        <taxon>Heteroconchia</taxon>
        <taxon>Euheterodonta</taxon>
        <taxon>Imparidentia</taxon>
        <taxon>Neoheterodontei</taxon>
        <taxon>Myida</taxon>
        <taxon>Dreissenoidea</taxon>
        <taxon>Dreissenidae</taxon>
        <taxon>Dreissena</taxon>
    </lineage>
</organism>
<dbReference type="InterPro" id="IPR015947">
    <property type="entry name" value="PUA-like_sf"/>
</dbReference>
<keyword evidence="6 8" id="KW-0694">RNA-binding</keyword>
<evidence type="ECO:0000256" key="3">
    <source>
        <dbReference type="ARBA" id="ARBA00009895"/>
    </source>
</evidence>
<accession>A0A9D4F2J1</accession>
<dbReference type="FunFam" id="2.30.130.10:FF:000002">
    <property type="entry name" value="60S ribosome subunit biogenesis protein NIP7 homolog"/>
    <property type="match status" value="1"/>
</dbReference>
<dbReference type="PIRSF" id="PIRSF017190">
    <property type="entry name" value="Rbsml_synth_fac_NIP7"/>
    <property type="match status" value="1"/>
</dbReference>
<keyword evidence="11" id="KW-1185">Reference proteome</keyword>
<dbReference type="CDD" id="cd21146">
    <property type="entry name" value="Nip7_N_euk"/>
    <property type="match status" value="1"/>
</dbReference>
<feature type="domain" description="PUA" evidence="9">
    <location>
        <begin position="95"/>
        <end position="170"/>
    </location>
</feature>
<evidence type="ECO:0000256" key="8">
    <source>
        <dbReference type="PIRNR" id="PIRNR017190"/>
    </source>
</evidence>
<comment type="similarity">
    <text evidence="3 8">Belongs to the NIP7 family.</text>
</comment>
<evidence type="ECO:0000313" key="11">
    <source>
        <dbReference type="Proteomes" id="UP000828390"/>
    </source>
</evidence>
<dbReference type="InterPro" id="IPR002478">
    <property type="entry name" value="PUA"/>
</dbReference>
<dbReference type="Gene3D" id="2.30.130.10">
    <property type="entry name" value="PUA domain"/>
    <property type="match status" value="1"/>
</dbReference>
<keyword evidence="5 8" id="KW-0690">Ribosome biogenesis</keyword>
<comment type="subcellular location">
    <subcellularLocation>
        <location evidence="2">Nucleus</location>
        <location evidence="2">Nucleolus</location>
    </subcellularLocation>
</comment>
<dbReference type="FunFam" id="3.10.450.220:FF:000001">
    <property type="entry name" value="60S ribosome subunit biogenesis protein NIP7 homolog"/>
    <property type="match status" value="1"/>
</dbReference>
<comment type="caution">
    <text evidence="10">The sequence shown here is derived from an EMBL/GenBank/DDBJ whole genome shotgun (WGS) entry which is preliminary data.</text>
</comment>
<gene>
    <name evidence="10" type="ORF">DPMN_168334</name>
</gene>
<evidence type="ECO:0000259" key="9">
    <source>
        <dbReference type="SMART" id="SM00359"/>
    </source>
</evidence>
<dbReference type="GO" id="GO:0003723">
    <property type="term" value="F:RNA binding"/>
    <property type="evidence" value="ECO:0007669"/>
    <property type="project" value="UniProtKB-KW"/>
</dbReference>
<reference evidence="10" key="2">
    <citation type="submission" date="2020-11" db="EMBL/GenBank/DDBJ databases">
        <authorList>
            <person name="McCartney M.A."/>
            <person name="Auch B."/>
            <person name="Kono T."/>
            <person name="Mallez S."/>
            <person name="Becker A."/>
            <person name="Gohl D.M."/>
            <person name="Silverstein K.A.T."/>
            <person name="Koren S."/>
            <person name="Bechman K.B."/>
            <person name="Herman A."/>
            <person name="Abrahante J.E."/>
            <person name="Garbe J."/>
        </authorList>
    </citation>
    <scope>NUCLEOTIDE SEQUENCE</scope>
    <source>
        <strain evidence="10">Duluth1</strain>
        <tissue evidence="10">Whole animal</tissue>
    </source>
</reference>
<comment type="subunit">
    <text evidence="8">Interacts with pre-ribosome complex.</text>
</comment>
<protein>
    <recommendedName>
        <fullName evidence="4 8">60S ribosome subunit biogenesis protein NIP7 homolog</fullName>
    </recommendedName>
</protein>
<dbReference type="Gene3D" id="3.10.450.220">
    <property type="match status" value="1"/>
</dbReference>
<dbReference type="InterPro" id="IPR016686">
    <property type="entry name" value="Ribosomal_synth_fac_NIP7"/>
</dbReference>
<dbReference type="InterPro" id="IPR005155">
    <property type="entry name" value="UPF0113_PUA"/>
</dbReference>